<keyword evidence="6 14" id="KW-0732">Signal</keyword>
<organism evidence="17 18">
    <name type="scientific">Pigmentiphaga aceris</name>
    <dbReference type="NCBI Taxonomy" id="1940612"/>
    <lineage>
        <taxon>Bacteria</taxon>
        <taxon>Pseudomonadati</taxon>
        <taxon>Pseudomonadota</taxon>
        <taxon>Betaproteobacteria</taxon>
        <taxon>Burkholderiales</taxon>
        <taxon>Alcaligenaceae</taxon>
        <taxon>Pigmentiphaga</taxon>
    </lineage>
</organism>
<protein>
    <submittedName>
        <fullName evidence="17">TonB-dependent receptor</fullName>
    </submittedName>
</protein>
<dbReference type="Gene3D" id="2.170.130.10">
    <property type="entry name" value="TonB-dependent receptor, plug domain"/>
    <property type="match status" value="1"/>
</dbReference>
<keyword evidence="10 11" id="KW-0998">Cell outer membrane</keyword>
<keyword evidence="8 11" id="KW-0472">Membrane</keyword>
<evidence type="ECO:0000256" key="9">
    <source>
        <dbReference type="ARBA" id="ARBA00023170"/>
    </source>
</evidence>
<proteinExistence type="inferred from homology"/>
<dbReference type="KEGG" id="pacr:FXN63_18960"/>
<dbReference type="Gene3D" id="2.40.170.20">
    <property type="entry name" value="TonB-dependent receptor, beta-barrel domain"/>
    <property type="match status" value="1"/>
</dbReference>
<dbReference type="InterPro" id="IPR010916">
    <property type="entry name" value="TonB_box_CS"/>
</dbReference>
<dbReference type="PANTHER" id="PTHR30069:SF42">
    <property type="entry name" value="FERRIC AEROBACTIN RECEPTOR"/>
    <property type="match status" value="1"/>
</dbReference>
<comment type="similarity">
    <text evidence="2 11 13">Belongs to the TonB-dependent receptor family.</text>
</comment>
<feature type="chain" id="PRO_5022871353" evidence="14">
    <location>
        <begin position="29"/>
        <end position="705"/>
    </location>
</feature>
<reference evidence="17 18" key="1">
    <citation type="submission" date="2019-08" db="EMBL/GenBank/DDBJ databases">
        <title>Amphibian skin-associated Pigmentiphaga: genome sequence and occurrence across geography and hosts.</title>
        <authorList>
            <person name="Bletz M.C."/>
            <person name="Bunk B."/>
            <person name="Sproeer C."/>
            <person name="Biwer P."/>
            <person name="Reiter S."/>
            <person name="Rabemananjara F.C.E."/>
            <person name="Schulz S."/>
            <person name="Overmann J."/>
            <person name="Vences M."/>
        </authorList>
    </citation>
    <scope>NUCLEOTIDE SEQUENCE [LARGE SCALE GENOMIC DNA]</scope>
    <source>
        <strain evidence="17 18">Mada1488</strain>
    </source>
</reference>
<evidence type="ECO:0000256" key="5">
    <source>
        <dbReference type="ARBA" id="ARBA00022692"/>
    </source>
</evidence>
<keyword evidence="4 11" id="KW-1134">Transmembrane beta strand</keyword>
<dbReference type="EMBL" id="CP043046">
    <property type="protein sequence ID" value="QEI09427.1"/>
    <property type="molecule type" value="Genomic_DNA"/>
</dbReference>
<dbReference type="InterPro" id="IPR036942">
    <property type="entry name" value="Beta-barrel_TonB_sf"/>
</dbReference>
<name>A0A5C0B934_9BURK</name>
<dbReference type="GO" id="GO:0015344">
    <property type="term" value="F:siderophore uptake transmembrane transporter activity"/>
    <property type="evidence" value="ECO:0007669"/>
    <property type="project" value="TreeGrafter"/>
</dbReference>
<dbReference type="GO" id="GO:0044718">
    <property type="term" value="P:siderophore transmembrane transport"/>
    <property type="evidence" value="ECO:0007669"/>
    <property type="project" value="TreeGrafter"/>
</dbReference>
<evidence type="ECO:0000256" key="13">
    <source>
        <dbReference type="RuleBase" id="RU003357"/>
    </source>
</evidence>
<dbReference type="AlphaFoldDB" id="A0A5C0B934"/>
<evidence type="ECO:0000256" key="2">
    <source>
        <dbReference type="ARBA" id="ARBA00009810"/>
    </source>
</evidence>
<dbReference type="PROSITE" id="PS52016">
    <property type="entry name" value="TONB_DEPENDENT_REC_3"/>
    <property type="match status" value="1"/>
</dbReference>
<dbReference type="OrthoDB" id="8670144at2"/>
<feature type="signal peptide" evidence="14">
    <location>
        <begin position="1"/>
        <end position="28"/>
    </location>
</feature>
<dbReference type="InterPro" id="IPR039426">
    <property type="entry name" value="TonB-dep_rcpt-like"/>
</dbReference>
<evidence type="ECO:0000256" key="12">
    <source>
        <dbReference type="PROSITE-ProRule" id="PRU10143"/>
    </source>
</evidence>
<gene>
    <name evidence="17" type="ORF">FXN63_18960</name>
</gene>
<dbReference type="SUPFAM" id="SSF56935">
    <property type="entry name" value="Porins"/>
    <property type="match status" value="1"/>
</dbReference>
<evidence type="ECO:0000256" key="7">
    <source>
        <dbReference type="ARBA" id="ARBA00023077"/>
    </source>
</evidence>
<evidence type="ECO:0000256" key="14">
    <source>
        <dbReference type="SAM" id="SignalP"/>
    </source>
</evidence>
<feature type="domain" description="TonB-dependent receptor plug" evidence="16">
    <location>
        <begin position="49"/>
        <end position="152"/>
    </location>
</feature>
<dbReference type="Proteomes" id="UP000325161">
    <property type="component" value="Chromosome"/>
</dbReference>
<evidence type="ECO:0000256" key="3">
    <source>
        <dbReference type="ARBA" id="ARBA00022448"/>
    </source>
</evidence>
<dbReference type="Pfam" id="PF07715">
    <property type="entry name" value="Plug"/>
    <property type="match status" value="1"/>
</dbReference>
<dbReference type="CDD" id="cd01347">
    <property type="entry name" value="ligand_gated_channel"/>
    <property type="match status" value="1"/>
</dbReference>
<feature type="domain" description="TonB-dependent receptor-like beta-barrel" evidence="15">
    <location>
        <begin position="261"/>
        <end position="669"/>
    </location>
</feature>
<keyword evidence="9 17" id="KW-0675">Receptor</keyword>
<evidence type="ECO:0000256" key="4">
    <source>
        <dbReference type="ARBA" id="ARBA00022452"/>
    </source>
</evidence>
<evidence type="ECO:0000313" key="18">
    <source>
        <dbReference type="Proteomes" id="UP000325161"/>
    </source>
</evidence>
<dbReference type="InterPro" id="IPR000531">
    <property type="entry name" value="Beta-barrel_TonB"/>
</dbReference>
<keyword evidence="5 11" id="KW-0812">Transmembrane</keyword>
<evidence type="ECO:0000259" key="16">
    <source>
        <dbReference type="Pfam" id="PF07715"/>
    </source>
</evidence>
<evidence type="ECO:0000256" key="11">
    <source>
        <dbReference type="PROSITE-ProRule" id="PRU01360"/>
    </source>
</evidence>
<dbReference type="Pfam" id="PF00593">
    <property type="entry name" value="TonB_dep_Rec_b-barrel"/>
    <property type="match status" value="1"/>
</dbReference>
<keyword evidence="3 11" id="KW-0813">Transport</keyword>
<evidence type="ECO:0000256" key="10">
    <source>
        <dbReference type="ARBA" id="ARBA00023237"/>
    </source>
</evidence>
<dbReference type="PROSITE" id="PS00430">
    <property type="entry name" value="TONB_DEPENDENT_REC_1"/>
    <property type="match status" value="1"/>
</dbReference>
<evidence type="ECO:0000256" key="6">
    <source>
        <dbReference type="ARBA" id="ARBA00022729"/>
    </source>
</evidence>
<evidence type="ECO:0000256" key="1">
    <source>
        <dbReference type="ARBA" id="ARBA00004571"/>
    </source>
</evidence>
<keyword evidence="7 12" id="KW-0798">TonB box</keyword>
<feature type="short sequence motif" description="TonB box" evidence="12">
    <location>
        <begin position="36"/>
        <end position="42"/>
    </location>
</feature>
<evidence type="ECO:0000259" key="15">
    <source>
        <dbReference type="Pfam" id="PF00593"/>
    </source>
</evidence>
<evidence type="ECO:0000256" key="8">
    <source>
        <dbReference type="ARBA" id="ARBA00023136"/>
    </source>
</evidence>
<accession>A0A5C0B934</accession>
<comment type="subcellular location">
    <subcellularLocation>
        <location evidence="1 11">Cell outer membrane</location>
        <topology evidence="1 11">Multi-pass membrane protein</topology>
    </subcellularLocation>
</comment>
<dbReference type="InterPro" id="IPR012910">
    <property type="entry name" value="Plug_dom"/>
</dbReference>
<keyword evidence="18" id="KW-1185">Reference proteome</keyword>
<dbReference type="InterPro" id="IPR037066">
    <property type="entry name" value="Plug_dom_sf"/>
</dbReference>
<dbReference type="GO" id="GO:0009279">
    <property type="term" value="C:cell outer membrane"/>
    <property type="evidence" value="ECO:0007669"/>
    <property type="project" value="UniProtKB-SubCell"/>
</dbReference>
<evidence type="ECO:0000313" key="17">
    <source>
        <dbReference type="EMBL" id="QEI09427.1"/>
    </source>
</evidence>
<sequence>MKRLTSRARTRTLPLLAIAVPLPFTVYAQEPAQLETVVVSATRSNITTDKSPQTVQVITQEQIEQQLSISTNASDVLSNLIPSYTPSRGKLTGSGETLRGRTPLILIDGVPQSNPIRPTGREVHTIDYSMLERIEVIQGANAVNGLGATGGVINLVTKRPEDGTLNQHIDVQMTMPTERVDGDGLSLRTTYGLNGRQGAWDYLLSLSYDDQGTYRDAKGRLIGVDNTQGDMMDSRSYDVLAKLGYQIDGKQRLQMSVNRYRIKNNADYLSVTGNRQLGIPTTSREGTPPGSAPRNDVWTSSVNYQNTDFAGMELSVMAFNQEFEGLFGATNTATFQDVRFAPLGTLYDQSRSVASKYGSKVTLTKSDLMDRRLKLTGGFDTLFDKGKQDLYGTGRTYVPESKYNNLSLFGQAEFQLTDALTVHGGVRREDAELKVGSYRTLAANNGVLVEGGKIDFKDTVYNAGLVYTPVKGLSLFGSYSEGFGIPDVGRTLRSINQPGQRIDNLSALQPIITESKEVGVRGAQGAFDGSLSYFQSDSDLGARVTSVGGVFLTAREKTRIQGVDASVGFKINPQHKVKLSYVHTRGRYDSDENGSLDAKLDGLNVSPDRVVASWSADWSREVSTYVQVQHAFTRSFDESAKHFSGYTLVDAALRYQLPKGELKFAIANLFNEDYITYYSQSALVEPDRYFAGRGRTLTIGYSLYF</sequence>
<dbReference type="PANTHER" id="PTHR30069">
    <property type="entry name" value="TONB-DEPENDENT OUTER MEMBRANE RECEPTOR"/>
    <property type="match status" value="1"/>
</dbReference>